<feature type="region of interest" description="Disordered" evidence="1">
    <location>
        <begin position="185"/>
        <end position="220"/>
    </location>
</feature>
<feature type="region of interest" description="Disordered" evidence="1">
    <location>
        <begin position="480"/>
        <end position="538"/>
    </location>
</feature>
<accession>A0A2J6PM17</accession>
<organism evidence="2 3">
    <name type="scientific">Hyaloscypha hepaticicola</name>
    <dbReference type="NCBI Taxonomy" id="2082293"/>
    <lineage>
        <taxon>Eukaryota</taxon>
        <taxon>Fungi</taxon>
        <taxon>Dikarya</taxon>
        <taxon>Ascomycota</taxon>
        <taxon>Pezizomycotina</taxon>
        <taxon>Leotiomycetes</taxon>
        <taxon>Helotiales</taxon>
        <taxon>Hyaloscyphaceae</taxon>
        <taxon>Hyaloscypha</taxon>
    </lineage>
</organism>
<name>A0A2J6PM17_9HELO</name>
<dbReference type="EMBL" id="KZ613516">
    <property type="protein sequence ID" value="PMD15075.1"/>
    <property type="molecule type" value="Genomic_DNA"/>
</dbReference>
<dbReference type="AlphaFoldDB" id="A0A2J6PM17"/>
<evidence type="ECO:0000313" key="2">
    <source>
        <dbReference type="EMBL" id="PMD15075.1"/>
    </source>
</evidence>
<proteinExistence type="predicted"/>
<dbReference type="STRING" id="1745343.A0A2J6PM17"/>
<evidence type="ECO:0000256" key="1">
    <source>
        <dbReference type="SAM" id="MobiDB-lite"/>
    </source>
</evidence>
<feature type="compositionally biased region" description="Polar residues" evidence="1">
    <location>
        <begin position="480"/>
        <end position="489"/>
    </location>
</feature>
<dbReference type="Proteomes" id="UP000235672">
    <property type="component" value="Unassembled WGS sequence"/>
</dbReference>
<sequence>MQNIQVVAPPARAHAYVPLAPRYRQQGLSAASSQPPPVGATMHTIEEPTVEDFCSAKKHASCHHITRSVPGMTDLLPMRLLSPTLPDINAWPSSAPNNRSTFGMDLVQNIEDGHGISREQMGSEQDVEPRIEDHRLKSCRDIPIYTEPGSPLLNRAYLTDEEVHASCNTSESDDWLEVYDYSTMGPESSDCPGESSQTESPVGDMVENDRGDVPGLPKNLIPSTSRNSVLSFQCSGEANALFSNEEAWLGSPLNYHRIGGPSKLPFRSSNMSVERNVESWLSDTSSCGDDREDFLSRATFVAPVKAHVVNVNAKAPNGLSIHVPPRSSSLAGTTIIHVAPDDHHDSWLYSAYSPPATPSLPCTGTRTSSPKQNLLQKQFDAQMPQKRLDLAMTSPPASPTHGHPDVFSTPPTWQVRKYAEPESKAHSGQSTDLDQAGLSADAIETILKSLENLTAYFPSGTLQPDTPCILAIRSQLAPASATNQPQNAPNALLSPSFPTHFLPRPDPTLHRRQTTNFSKPRRNPSAATSKSCPVPRNLPPPTPTLPSFYISRSNVNSNVNSNRNDQYLIQLPPPDTQPLHRIFPKSTKFLRTSLYAYVLAHIFLSSLSMSTKHHMPRFSKKRRDTPYWPTTDAPSKAADVLGIGYKHMTSRNENVNEGGDFVKRVEGVKERVKMAIKECIEEMEGKGGKEEGMEGALGLLFIKGLEEVVRACETDTYRYF</sequence>
<reference evidence="2 3" key="1">
    <citation type="submission" date="2016-05" db="EMBL/GenBank/DDBJ databases">
        <title>A degradative enzymes factory behind the ericoid mycorrhizal symbiosis.</title>
        <authorList>
            <consortium name="DOE Joint Genome Institute"/>
            <person name="Martino E."/>
            <person name="Morin E."/>
            <person name="Grelet G."/>
            <person name="Kuo A."/>
            <person name="Kohler A."/>
            <person name="Daghino S."/>
            <person name="Barry K."/>
            <person name="Choi C."/>
            <person name="Cichocki N."/>
            <person name="Clum A."/>
            <person name="Copeland A."/>
            <person name="Hainaut M."/>
            <person name="Haridas S."/>
            <person name="Labutti K."/>
            <person name="Lindquist E."/>
            <person name="Lipzen A."/>
            <person name="Khouja H.-R."/>
            <person name="Murat C."/>
            <person name="Ohm R."/>
            <person name="Olson A."/>
            <person name="Spatafora J."/>
            <person name="Veneault-Fourrey C."/>
            <person name="Henrissat B."/>
            <person name="Grigoriev I."/>
            <person name="Martin F."/>
            <person name="Perotto S."/>
        </authorList>
    </citation>
    <scope>NUCLEOTIDE SEQUENCE [LARGE SCALE GENOMIC DNA]</scope>
    <source>
        <strain evidence="2 3">UAMH 7357</strain>
    </source>
</reference>
<evidence type="ECO:0000313" key="3">
    <source>
        <dbReference type="Proteomes" id="UP000235672"/>
    </source>
</evidence>
<keyword evidence="3" id="KW-1185">Reference proteome</keyword>
<gene>
    <name evidence="2" type="ORF">NA56DRAFT_356888</name>
</gene>
<protein>
    <submittedName>
        <fullName evidence="2">Uncharacterized protein</fullName>
    </submittedName>
</protein>
<dbReference type="OrthoDB" id="3506470at2759"/>